<gene>
    <name evidence="1" type="ORF">NK118_05605</name>
</gene>
<accession>A0ABT1EK93</accession>
<organism evidence="1 2">
    <name type="scientific">Ohessyouella blattaphilus</name>
    <dbReference type="NCBI Taxonomy" id="2949333"/>
    <lineage>
        <taxon>Bacteria</taxon>
        <taxon>Bacillati</taxon>
        <taxon>Bacillota</taxon>
        <taxon>Clostridia</taxon>
        <taxon>Lachnospirales</taxon>
        <taxon>Lachnospiraceae</taxon>
        <taxon>Ohessyouella</taxon>
    </lineage>
</organism>
<protein>
    <submittedName>
        <fullName evidence="1">Sigma-70 family RNA polymerase sigma factor</fullName>
    </submittedName>
</protein>
<proteinExistence type="predicted"/>
<dbReference type="InterPro" id="IPR013324">
    <property type="entry name" value="RNA_pol_sigma_r3/r4-like"/>
</dbReference>
<comment type="caution">
    <text evidence="1">The sequence shown here is derived from an EMBL/GenBank/DDBJ whole genome shotgun (WGS) entry which is preliminary data.</text>
</comment>
<evidence type="ECO:0000313" key="1">
    <source>
        <dbReference type="EMBL" id="MCP1109727.1"/>
    </source>
</evidence>
<dbReference type="Gene3D" id="1.10.10.10">
    <property type="entry name" value="Winged helix-like DNA-binding domain superfamily/Winged helix DNA-binding domain"/>
    <property type="match status" value="1"/>
</dbReference>
<keyword evidence="2" id="KW-1185">Reference proteome</keyword>
<dbReference type="SUPFAM" id="SSF88659">
    <property type="entry name" value="Sigma3 and sigma4 domains of RNA polymerase sigma factors"/>
    <property type="match status" value="1"/>
</dbReference>
<dbReference type="RefSeq" id="WP_262068600.1">
    <property type="nucleotide sequence ID" value="NZ_JAMXOC010000005.1"/>
</dbReference>
<dbReference type="Proteomes" id="UP001523565">
    <property type="component" value="Unassembled WGS sequence"/>
</dbReference>
<evidence type="ECO:0000313" key="2">
    <source>
        <dbReference type="Proteomes" id="UP001523565"/>
    </source>
</evidence>
<reference evidence="1 2" key="1">
    <citation type="journal article" date="2022" name="Genome Biol. Evol.">
        <title>Host diet, physiology and behaviors set the stage for Lachnospiraceae cladogenesis.</title>
        <authorList>
            <person name="Vera-Ponce De Leon A."/>
            <person name="Schneider M."/>
            <person name="Jahnes B.C."/>
            <person name="Sadowski V."/>
            <person name="Camuy-Velez L.A."/>
            <person name="Duan J."/>
            <person name="Sabree Z.L."/>
        </authorList>
    </citation>
    <scope>NUCLEOTIDE SEQUENCE [LARGE SCALE GENOMIC DNA]</scope>
    <source>
        <strain evidence="1 2">PAL227</strain>
    </source>
</reference>
<name>A0ABT1EK93_9FIRM</name>
<dbReference type="InterPro" id="IPR036388">
    <property type="entry name" value="WH-like_DNA-bd_sf"/>
</dbReference>
<dbReference type="EMBL" id="JAMZFV010000005">
    <property type="protein sequence ID" value="MCP1109727.1"/>
    <property type="molecule type" value="Genomic_DNA"/>
</dbReference>
<sequence>MPKIKKYYPDYAALYPDTPIHPKVIKALRESDRKMKYMEYDLKCEQPLRNEAGAVVGLIPSREDSYERLLEADKQFAGSAPSPEDVFFAGEEIRELHKAVAALDAADRELIEALFFVGQTVQGYALQIGVSRYVVHRRRRRILGMLKKYYEKMED</sequence>